<evidence type="ECO:0000313" key="3">
    <source>
        <dbReference type="Proteomes" id="UP000706926"/>
    </source>
</evidence>
<name>A0ABS4F7P9_9BACL</name>
<keyword evidence="3" id="KW-1185">Reference proteome</keyword>
<dbReference type="EMBL" id="JAGGKI010000003">
    <property type="protein sequence ID" value="MBP1892275.1"/>
    <property type="molecule type" value="Genomic_DNA"/>
</dbReference>
<feature type="region of interest" description="Disordered" evidence="1">
    <location>
        <begin position="1"/>
        <end position="25"/>
    </location>
</feature>
<evidence type="ECO:0000313" key="2">
    <source>
        <dbReference type="EMBL" id="MBP1892275.1"/>
    </source>
</evidence>
<sequence>MKMDGDPSQNVEAKDAQPHRTRISLPAEGSVIFHALLS</sequence>
<proteinExistence type="predicted"/>
<organism evidence="2 3">
    <name type="scientific">Paenibacillus lactis</name>
    <dbReference type="NCBI Taxonomy" id="228574"/>
    <lineage>
        <taxon>Bacteria</taxon>
        <taxon>Bacillati</taxon>
        <taxon>Bacillota</taxon>
        <taxon>Bacilli</taxon>
        <taxon>Bacillales</taxon>
        <taxon>Paenibacillaceae</taxon>
        <taxon>Paenibacillus</taxon>
    </lineage>
</organism>
<dbReference type="Proteomes" id="UP000706926">
    <property type="component" value="Unassembled WGS sequence"/>
</dbReference>
<gene>
    <name evidence="2" type="ORF">J2Z18_001351</name>
</gene>
<comment type="caution">
    <text evidence="2">The sequence shown here is derived from an EMBL/GenBank/DDBJ whole genome shotgun (WGS) entry which is preliminary data.</text>
</comment>
<reference evidence="2 3" key="1">
    <citation type="submission" date="2021-03" db="EMBL/GenBank/DDBJ databases">
        <title>Genomic Encyclopedia of Type Strains, Phase IV (KMG-IV): sequencing the most valuable type-strain genomes for metagenomic binning, comparative biology and taxonomic classification.</title>
        <authorList>
            <person name="Goeker M."/>
        </authorList>
    </citation>
    <scope>NUCLEOTIDE SEQUENCE [LARGE SCALE GENOMIC DNA]</scope>
    <source>
        <strain evidence="2 3">DSM 15596</strain>
    </source>
</reference>
<evidence type="ECO:0000256" key="1">
    <source>
        <dbReference type="SAM" id="MobiDB-lite"/>
    </source>
</evidence>
<accession>A0ABS4F7P9</accession>
<protein>
    <submittedName>
        <fullName evidence="2">Uncharacterized protein</fullName>
    </submittedName>
</protein>